<protein>
    <submittedName>
        <fullName evidence="2">Uncharacterized protein</fullName>
    </submittedName>
</protein>
<feature type="signal peptide" evidence="1">
    <location>
        <begin position="1"/>
        <end position="25"/>
    </location>
</feature>
<feature type="chain" id="PRO_5045475225" evidence="1">
    <location>
        <begin position="26"/>
        <end position="272"/>
    </location>
</feature>
<gene>
    <name evidence="2" type="ORF">F5050DRAFT_1865318</name>
</gene>
<evidence type="ECO:0000313" key="2">
    <source>
        <dbReference type="EMBL" id="KAJ3991661.1"/>
    </source>
</evidence>
<evidence type="ECO:0000256" key="1">
    <source>
        <dbReference type="SAM" id="SignalP"/>
    </source>
</evidence>
<sequence>MTPSIRSILLFSCTALSTLWPIADAAPVSPVALGASIVSRALGGQDPVLPWVVEDFRKVLTETDKQVFAQPLVGVQIESMSKLPSLGTNNDGVYRFSQKYDHAGKTFEKDDIILKVLKTVEDEGFAEVKALKEVGEWVDSGLLTISGVSKPAIIMKAKPGEILVFNAYYKDHPDKQMKMANDAKMQACKKAAKVASASNVFHWNASPAAGSFLVDVKDGAIASVELVDWGAAGIIFVQAVQEGKEKPSEALFYELCFKGTTLYDIIRGRTGN</sequence>
<proteinExistence type="predicted"/>
<name>A0ABQ8PZ56_9AGAR</name>
<dbReference type="EMBL" id="MU790978">
    <property type="protein sequence ID" value="KAJ3991661.1"/>
    <property type="molecule type" value="Genomic_DNA"/>
</dbReference>
<accession>A0ABQ8PZ56</accession>
<reference evidence="2" key="1">
    <citation type="submission" date="2022-08" db="EMBL/GenBank/DDBJ databases">
        <authorList>
            <consortium name="DOE Joint Genome Institute"/>
            <person name="Min B."/>
            <person name="Riley R."/>
            <person name="Sierra-Patev S."/>
            <person name="Naranjo-Ortiz M."/>
            <person name="Looney B."/>
            <person name="Konkel Z."/>
            <person name="Slot J.C."/>
            <person name="Sakamoto Y."/>
            <person name="Steenwyk J.L."/>
            <person name="Rokas A."/>
            <person name="Carro J."/>
            <person name="Camarero S."/>
            <person name="Ferreira P."/>
            <person name="Molpeceres G."/>
            <person name="Ruiz-Duenas F.J."/>
            <person name="Serrano A."/>
            <person name="Henrissat B."/>
            <person name="Drula E."/>
            <person name="Hughes K.W."/>
            <person name="Mata J.L."/>
            <person name="Ishikawa N.K."/>
            <person name="Vargas-Isla R."/>
            <person name="Ushijima S."/>
            <person name="Smith C.A."/>
            <person name="Ahrendt S."/>
            <person name="Andreopoulos W."/>
            <person name="He G."/>
            <person name="Labutti K."/>
            <person name="Lipzen A."/>
            <person name="Ng V."/>
            <person name="Sandor L."/>
            <person name="Barry K."/>
            <person name="Martinez A.T."/>
            <person name="Xiao Y."/>
            <person name="Gibbons J.G."/>
            <person name="Terashima K."/>
            <person name="Hibbett D.S."/>
            <person name="Grigoriev I.V."/>
        </authorList>
    </citation>
    <scope>NUCLEOTIDE SEQUENCE</scope>
    <source>
        <strain evidence="2">TFB10827</strain>
    </source>
</reference>
<keyword evidence="1" id="KW-0732">Signal</keyword>
<dbReference type="Proteomes" id="UP001163828">
    <property type="component" value="Unassembled WGS sequence"/>
</dbReference>
<keyword evidence="3" id="KW-1185">Reference proteome</keyword>
<organism evidence="2 3">
    <name type="scientific">Lentinula boryana</name>
    <dbReference type="NCBI Taxonomy" id="40481"/>
    <lineage>
        <taxon>Eukaryota</taxon>
        <taxon>Fungi</taxon>
        <taxon>Dikarya</taxon>
        <taxon>Basidiomycota</taxon>
        <taxon>Agaricomycotina</taxon>
        <taxon>Agaricomycetes</taxon>
        <taxon>Agaricomycetidae</taxon>
        <taxon>Agaricales</taxon>
        <taxon>Marasmiineae</taxon>
        <taxon>Omphalotaceae</taxon>
        <taxon>Lentinula</taxon>
    </lineage>
</organism>
<comment type="caution">
    <text evidence="2">The sequence shown here is derived from an EMBL/GenBank/DDBJ whole genome shotgun (WGS) entry which is preliminary data.</text>
</comment>
<evidence type="ECO:0000313" key="3">
    <source>
        <dbReference type="Proteomes" id="UP001163828"/>
    </source>
</evidence>